<dbReference type="Pfam" id="PF13947">
    <property type="entry name" value="GUB_WAK_bind"/>
    <property type="match status" value="1"/>
</dbReference>
<protein>
    <recommendedName>
        <fullName evidence="8">Protein kinase domain-containing protein</fullName>
    </recommendedName>
</protein>
<keyword evidence="10" id="KW-1185">Reference proteome</keyword>
<feature type="compositionally biased region" description="Pro residues" evidence="7">
    <location>
        <begin position="391"/>
        <end position="405"/>
    </location>
</feature>
<dbReference type="AlphaFoldDB" id="A0AAV5D943"/>
<dbReference type="SUPFAM" id="SSF56112">
    <property type="entry name" value="Protein kinase-like (PK-like)"/>
    <property type="match status" value="1"/>
</dbReference>
<evidence type="ECO:0000256" key="2">
    <source>
        <dbReference type="ARBA" id="ARBA00022729"/>
    </source>
</evidence>
<gene>
    <name evidence="9" type="primary">ga25351</name>
    <name evidence="9" type="ORF">PR202_ga25351</name>
</gene>
<dbReference type="Pfam" id="PF00069">
    <property type="entry name" value="Pkinase"/>
    <property type="match status" value="1"/>
</dbReference>
<dbReference type="Gene3D" id="1.10.510.10">
    <property type="entry name" value="Transferase(Phosphotransferase) domain 1"/>
    <property type="match status" value="1"/>
</dbReference>
<keyword evidence="2" id="KW-0732">Signal</keyword>
<dbReference type="InterPro" id="IPR011009">
    <property type="entry name" value="Kinase-like_dom_sf"/>
</dbReference>
<evidence type="ECO:0000256" key="5">
    <source>
        <dbReference type="ARBA" id="ARBA00023157"/>
    </source>
</evidence>
<keyword evidence="4" id="KW-0067">ATP-binding</keyword>
<name>A0AAV5D943_ELECO</name>
<comment type="subcellular location">
    <subcellularLocation>
        <location evidence="1">Membrane</location>
        <topology evidence="1">Single-pass type I membrane protein</topology>
    </subcellularLocation>
</comment>
<dbReference type="InterPro" id="IPR045274">
    <property type="entry name" value="WAK-like"/>
</dbReference>
<proteinExistence type="predicted"/>
<evidence type="ECO:0000256" key="7">
    <source>
        <dbReference type="SAM" id="MobiDB-lite"/>
    </source>
</evidence>
<feature type="domain" description="Protein kinase" evidence="8">
    <location>
        <begin position="83"/>
        <end position="367"/>
    </location>
</feature>
<dbReference type="PROSITE" id="PS50011">
    <property type="entry name" value="PROTEIN_KINASE_DOM"/>
    <property type="match status" value="1"/>
</dbReference>
<dbReference type="GO" id="GO:0005886">
    <property type="term" value="C:plasma membrane"/>
    <property type="evidence" value="ECO:0007669"/>
    <property type="project" value="TreeGrafter"/>
</dbReference>
<dbReference type="EMBL" id="BQKI01000014">
    <property type="protein sequence ID" value="GJN07514.1"/>
    <property type="molecule type" value="Genomic_DNA"/>
</dbReference>
<keyword evidence="5" id="KW-1015">Disulfide bond</keyword>
<dbReference type="InterPro" id="IPR025287">
    <property type="entry name" value="WAK_GUB"/>
</dbReference>
<evidence type="ECO:0000313" key="10">
    <source>
        <dbReference type="Proteomes" id="UP001054889"/>
    </source>
</evidence>
<accession>A0AAV5D943</accession>
<organism evidence="9 10">
    <name type="scientific">Eleusine coracana subsp. coracana</name>
    <dbReference type="NCBI Taxonomy" id="191504"/>
    <lineage>
        <taxon>Eukaryota</taxon>
        <taxon>Viridiplantae</taxon>
        <taxon>Streptophyta</taxon>
        <taxon>Embryophyta</taxon>
        <taxon>Tracheophyta</taxon>
        <taxon>Spermatophyta</taxon>
        <taxon>Magnoliopsida</taxon>
        <taxon>Liliopsida</taxon>
        <taxon>Poales</taxon>
        <taxon>Poaceae</taxon>
        <taxon>PACMAD clade</taxon>
        <taxon>Chloridoideae</taxon>
        <taxon>Cynodonteae</taxon>
        <taxon>Eleusininae</taxon>
        <taxon>Eleusine</taxon>
    </lineage>
</organism>
<feature type="compositionally biased region" description="Polar residues" evidence="7">
    <location>
        <begin position="428"/>
        <end position="440"/>
    </location>
</feature>
<dbReference type="PROSITE" id="PS00108">
    <property type="entry name" value="PROTEIN_KINASE_ST"/>
    <property type="match status" value="1"/>
</dbReference>
<evidence type="ECO:0000256" key="3">
    <source>
        <dbReference type="ARBA" id="ARBA00022741"/>
    </source>
</evidence>
<evidence type="ECO:0000256" key="4">
    <source>
        <dbReference type="ARBA" id="ARBA00022840"/>
    </source>
</evidence>
<dbReference type="GO" id="GO:0004674">
    <property type="term" value="F:protein serine/threonine kinase activity"/>
    <property type="evidence" value="ECO:0007669"/>
    <property type="project" value="TreeGrafter"/>
</dbReference>
<keyword evidence="6" id="KW-0325">Glycoprotein</keyword>
<evidence type="ECO:0000256" key="6">
    <source>
        <dbReference type="ARBA" id="ARBA00023180"/>
    </source>
</evidence>
<dbReference type="GO" id="GO:0005524">
    <property type="term" value="F:ATP binding"/>
    <property type="evidence" value="ECO:0007669"/>
    <property type="project" value="UniProtKB-KW"/>
</dbReference>
<dbReference type="FunFam" id="1.10.510.10:FF:000084">
    <property type="entry name" value="Wall-associated receptor kinase 2"/>
    <property type="match status" value="1"/>
</dbReference>
<sequence length="457" mass="49949">MTIPWSVADEPNCAAASKNKDSYACAGEHSTCSDTFVSPRSYQCVCEGGYSGNPYVLDGCFREAYNPAPGSANCSRSCGNISVPFPFGLEEGCFGRTQFQLNCSDTVSSTLLLSDVQVAYINISEGIIGFTQTSEDNIATADENASDKTKVFPLDEIEKATNNFDKTRIIGGGGHDKPSEYQNTIFLSWDDSLRIAAESAEALYYLHSAASVSVFHRDVKSSNILLDANYRTKVSDFGASRLVTIDQTHVDTLVQGTYGYLDPEYYHTGQLNEKSDVYSFGVVLLELLIRKKPIFTCDSGLKQNLSSYFLSELKARPIEEIVAPQIREEATKEEIRSVASLAEMCLKLRGEERPTMKQVEMTLHTLRTKRLKSCIVAAEIEQEKQPLLFPRLPPPPPPPPPPPQLPLLAGAPTQPMETVGQITGPGMNATTEPQSTSISSADAIETPEVEGFFGLYG</sequence>
<evidence type="ECO:0000256" key="1">
    <source>
        <dbReference type="ARBA" id="ARBA00004479"/>
    </source>
</evidence>
<evidence type="ECO:0000259" key="8">
    <source>
        <dbReference type="PROSITE" id="PS50011"/>
    </source>
</evidence>
<dbReference type="GO" id="GO:0007166">
    <property type="term" value="P:cell surface receptor signaling pathway"/>
    <property type="evidence" value="ECO:0007669"/>
    <property type="project" value="InterPro"/>
</dbReference>
<comment type="caution">
    <text evidence="9">The sequence shown here is derived from an EMBL/GenBank/DDBJ whole genome shotgun (WGS) entry which is preliminary data.</text>
</comment>
<dbReference type="PANTHER" id="PTHR27005:SF412">
    <property type="entry name" value="OS04G0307900 PROTEIN"/>
    <property type="match status" value="1"/>
</dbReference>
<reference evidence="9" key="2">
    <citation type="submission" date="2021-12" db="EMBL/GenBank/DDBJ databases">
        <title>Resequencing data analysis of finger millet.</title>
        <authorList>
            <person name="Hatakeyama M."/>
            <person name="Aluri S."/>
            <person name="Balachadran M.T."/>
            <person name="Sivarajan S.R."/>
            <person name="Poveda L."/>
            <person name="Shimizu-Inatsugi R."/>
            <person name="Schlapbach R."/>
            <person name="Sreeman S.M."/>
            <person name="Shimizu K.K."/>
        </authorList>
    </citation>
    <scope>NUCLEOTIDE SEQUENCE</scope>
</reference>
<dbReference type="Proteomes" id="UP001054889">
    <property type="component" value="Unassembled WGS sequence"/>
</dbReference>
<dbReference type="PANTHER" id="PTHR27005">
    <property type="entry name" value="WALL-ASSOCIATED RECEPTOR KINASE-LIKE 21"/>
    <property type="match status" value="1"/>
</dbReference>
<feature type="region of interest" description="Disordered" evidence="7">
    <location>
        <begin position="390"/>
        <end position="444"/>
    </location>
</feature>
<dbReference type="InterPro" id="IPR000719">
    <property type="entry name" value="Prot_kinase_dom"/>
</dbReference>
<reference evidence="9" key="1">
    <citation type="journal article" date="2018" name="DNA Res.">
        <title>Multiple hybrid de novo genome assembly of finger millet, an orphan allotetraploid crop.</title>
        <authorList>
            <person name="Hatakeyama M."/>
            <person name="Aluri S."/>
            <person name="Balachadran M.T."/>
            <person name="Sivarajan S.R."/>
            <person name="Patrignani A."/>
            <person name="Gruter S."/>
            <person name="Poveda L."/>
            <person name="Shimizu-Inatsugi R."/>
            <person name="Baeten J."/>
            <person name="Francoijs K.J."/>
            <person name="Nataraja K.N."/>
            <person name="Reddy Y.A.N."/>
            <person name="Phadnis S."/>
            <person name="Ravikumar R.L."/>
            <person name="Schlapbach R."/>
            <person name="Sreeman S.M."/>
            <person name="Shimizu K.K."/>
        </authorList>
    </citation>
    <scope>NUCLEOTIDE SEQUENCE</scope>
</reference>
<dbReference type="GO" id="GO:0030247">
    <property type="term" value="F:polysaccharide binding"/>
    <property type="evidence" value="ECO:0007669"/>
    <property type="project" value="InterPro"/>
</dbReference>
<keyword evidence="3" id="KW-0547">Nucleotide-binding</keyword>
<dbReference type="SMART" id="SM00220">
    <property type="entry name" value="S_TKc"/>
    <property type="match status" value="1"/>
</dbReference>
<evidence type="ECO:0000313" key="9">
    <source>
        <dbReference type="EMBL" id="GJN07514.1"/>
    </source>
</evidence>
<dbReference type="InterPro" id="IPR008271">
    <property type="entry name" value="Ser/Thr_kinase_AS"/>
</dbReference>